<proteinExistence type="predicted"/>
<evidence type="ECO:0000313" key="1">
    <source>
        <dbReference type="EMBL" id="EMS35007.1"/>
    </source>
</evidence>
<protein>
    <submittedName>
        <fullName evidence="1">Uncharacterized protein</fullName>
    </submittedName>
</protein>
<name>M7Y2M1_9BACT</name>
<evidence type="ECO:0000313" key="2">
    <source>
        <dbReference type="Proteomes" id="UP000010953"/>
    </source>
</evidence>
<comment type="caution">
    <text evidence="1">The sequence shown here is derived from an EMBL/GenBank/DDBJ whole genome shotgun (WGS) entry which is preliminary data.</text>
</comment>
<keyword evidence="2" id="KW-1185">Reference proteome</keyword>
<dbReference type="Proteomes" id="UP000010953">
    <property type="component" value="Unassembled WGS sequence"/>
</dbReference>
<gene>
    <name evidence="1" type="ORF">C943_02898</name>
</gene>
<dbReference type="STRING" id="1239962.C943_02898"/>
<organism evidence="1 2">
    <name type="scientific">Mariniradius saccharolyticus AK6</name>
    <dbReference type="NCBI Taxonomy" id="1239962"/>
    <lineage>
        <taxon>Bacteria</taxon>
        <taxon>Pseudomonadati</taxon>
        <taxon>Bacteroidota</taxon>
        <taxon>Cytophagia</taxon>
        <taxon>Cytophagales</taxon>
        <taxon>Cyclobacteriaceae</taxon>
        <taxon>Mariniradius</taxon>
    </lineage>
</organism>
<reference evidence="1" key="1">
    <citation type="submission" date="2013-01" db="EMBL/GenBank/DDBJ databases">
        <title>Genome assembly of Mariniradius saccharolyticus AK6.</title>
        <authorList>
            <person name="Vaidya B."/>
            <person name="Khatri I."/>
            <person name="Tanuku N.R.S."/>
            <person name="Subramanian S."/>
            <person name="Pinnaka A."/>
        </authorList>
    </citation>
    <scope>NUCLEOTIDE SEQUENCE [LARGE SCALE GENOMIC DNA]</scope>
    <source>
        <strain evidence="1">AK6</strain>
    </source>
</reference>
<dbReference type="EMBL" id="AMZY02000003">
    <property type="protein sequence ID" value="EMS35007.1"/>
    <property type="molecule type" value="Genomic_DNA"/>
</dbReference>
<dbReference type="InParanoid" id="M7Y2M1"/>
<sequence>MAQVHSQTGFKSVLIKFGFQKESNIKEFDSQTMDKHVTTIPALKMFGYF</sequence>
<dbReference type="AlphaFoldDB" id="M7Y2M1"/>
<accession>M7Y2M1</accession>